<gene>
    <name evidence="3" type="ORF">EVG20_g9993</name>
</gene>
<dbReference type="OrthoDB" id="3269513at2759"/>
<protein>
    <submittedName>
        <fullName evidence="3">Uncharacterized protein</fullName>
    </submittedName>
</protein>
<feature type="region of interest" description="Disordered" evidence="1">
    <location>
        <begin position="113"/>
        <end position="139"/>
    </location>
</feature>
<accession>A0A4Y9XUB4</accession>
<evidence type="ECO:0000313" key="4">
    <source>
        <dbReference type="Proteomes" id="UP000298327"/>
    </source>
</evidence>
<reference evidence="3 4" key="1">
    <citation type="submission" date="2019-02" db="EMBL/GenBank/DDBJ databases">
        <title>Genome sequencing of the rare red list fungi Dentipellis fragilis.</title>
        <authorList>
            <person name="Buettner E."/>
            <person name="Kellner H."/>
        </authorList>
    </citation>
    <scope>NUCLEOTIDE SEQUENCE [LARGE SCALE GENOMIC DNA]</scope>
    <source>
        <strain evidence="3 4">DSM 105465</strain>
    </source>
</reference>
<dbReference type="EMBL" id="SEOQ01001114">
    <property type="protein sequence ID" value="TFY53716.1"/>
    <property type="molecule type" value="Genomic_DNA"/>
</dbReference>
<dbReference type="Proteomes" id="UP000298327">
    <property type="component" value="Unassembled WGS sequence"/>
</dbReference>
<feature type="compositionally biased region" description="Polar residues" evidence="1">
    <location>
        <begin position="175"/>
        <end position="185"/>
    </location>
</feature>
<sequence>MRGLAGLAAASVVRLARKLVVVVVGENLNVIQSPGSAPCPSDITPSPKQWMIYVHVPTLVSQRLDDTTPQTAIFTLSYAMVSQPNKRPRSETASSTGSRTSMRLLNRLLAKQDMADNPNGDASILEDVGGTGLEDEEDHGSAFQEAIENLSQQTTRPLPPPVDRPDLLKNTQVTGFPASLHQQKPSYADKRRAPTSDPITGVRERRIENGFWLPGDGPKPQFERVDFRAQPKGDLEKLYPQGIKGIRSILQNIVAEYTPRNSQNSSEDRLKLITPYSFYHQLFRSHLQAYANRQTNGVDNNRNMNPKYLYNYDINDQEDPSNAGKTKGWDMRGLFALLESGDQSAVFVKQQLHQAFFELVLQKDSAASSHTKHHKSISHAPQHLVEDVKFAQTVGEEISLHRYLGQIAYEGALWILCNKISKSELAKLDKKFIIESQEIFDLAVKNKAVDKNHVIVPDKSWTRIVKPPSSAGVISMIFYNADNVKDGKVKEEDIFGACIHNAQEFTAIASEISQEAVQIEAEAVVAFIQAREALRRSFPAKGSMVKSGTGLHATGGILHSVNVPVDKIKSARPRDSTKLRIANQTALRIKVQKNKDILQAFNYAILEGFMPHWAHEQMDTAISAGLQNLYGYPDTAAFASFAYGAPVHRDHDDSITMGWISHRSDEVSCIS</sequence>
<organism evidence="3 4">
    <name type="scientific">Dentipellis fragilis</name>
    <dbReference type="NCBI Taxonomy" id="205917"/>
    <lineage>
        <taxon>Eukaryota</taxon>
        <taxon>Fungi</taxon>
        <taxon>Dikarya</taxon>
        <taxon>Basidiomycota</taxon>
        <taxon>Agaricomycotina</taxon>
        <taxon>Agaricomycetes</taxon>
        <taxon>Russulales</taxon>
        <taxon>Hericiaceae</taxon>
        <taxon>Dentipellis</taxon>
    </lineage>
</organism>
<evidence type="ECO:0000256" key="2">
    <source>
        <dbReference type="SAM" id="SignalP"/>
    </source>
</evidence>
<feature type="region of interest" description="Disordered" evidence="1">
    <location>
        <begin position="175"/>
        <end position="197"/>
    </location>
</feature>
<evidence type="ECO:0000256" key="1">
    <source>
        <dbReference type="SAM" id="MobiDB-lite"/>
    </source>
</evidence>
<dbReference type="AlphaFoldDB" id="A0A4Y9XUB4"/>
<name>A0A4Y9XUB4_9AGAM</name>
<comment type="caution">
    <text evidence="3">The sequence shown here is derived from an EMBL/GenBank/DDBJ whole genome shotgun (WGS) entry which is preliminary data.</text>
</comment>
<feature type="chain" id="PRO_5021221139" evidence="2">
    <location>
        <begin position="19"/>
        <end position="671"/>
    </location>
</feature>
<proteinExistence type="predicted"/>
<keyword evidence="4" id="KW-1185">Reference proteome</keyword>
<evidence type="ECO:0000313" key="3">
    <source>
        <dbReference type="EMBL" id="TFY53716.1"/>
    </source>
</evidence>
<keyword evidence="2" id="KW-0732">Signal</keyword>
<feature type="signal peptide" evidence="2">
    <location>
        <begin position="1"/>
        <end position="18"/>
    </location>
</feature>